<feature type="non-terminal residue" evidence="2">
    <location>
        <position position="102"/>
    </location>
</feature>
<reference evidence="3" key="1">
    <citation type="submission" date="2017-09" db="EMBL/GenBank/DDBJ databases">
        <title>Depth-based differentiation of microbial function through sediment-hosted aquifers and enrichment of novel symbionts in the deep terrestrial subsurface.</title>
        <authorList>
            <person name="Probst A.J."/>
            <person name="Ladd B."/>
            <person name="Jarett J.K."/>
            <person name="Geller-Mcgrath D.E."/>
            <person name="Sieber C.M.K."/>
            <person name="Emerson J.B."/>
            <person name="Anantharaman K."/>
            <person name="Thomas B.C."/>
            <person name="Malmstrom R."/>
            <person name="Stieglmeier M."/>
            <person name="Klingl A."/>
            <person name="Woyke T."/>
            <person name="Ryan C.M."/>
            <person name="Banfield J.F."/>
        </authorList>
    </citation>
    <scope>NUCLEOTIDE SEQUENCE [LARGE SCALE GENOMIC DNA]</scope>
</reference>
<name>A0A2M7YGN1_9BACT</name>
<keyword evidence="1" id="KW-0812">Transmembrane</keyword>
<keyword evidence="1" id="KW-1133">Transmembrane helix</keyword>
<gene>
    <name evidence="2" type="ORF">CO162_02625</name>
</gene>
<sequence length="102" mass="11004">MLFLPLSILLFLLFILLLPLLFFLLQMKLVGHALVKIGISPAVATLIFFLSIIGSLINIPLLSGNQNIAINVGGAIIPLLLCIYLFPKVPILKTIIAVVISA</sequence>
<organism evidence="2 3">
    <name type="scientific">bacterium (Candidatus Ratteibacteria) CG_4_9_14_3_um_filter_41_21</name>
    <dbReference type="NCBI Taxonomy" id="2014289"/>
    <lineage>
        <taxon>Bacteria</taxon>
        <taxon>Candidatus Ratteibacteria</taxon>
    </lineage>
</organism>
<accession>A0A2M7YGN1</accession>
<proteinExistence type="predicted"/>
<feature type="transmembrane region" description="Helical" evidence="1">
    <location>
        <begin position="6"/>
        <end position="25"/>
    </location>
</feature>
<evidence type="ECO:0000313" key="2">
    <source>
        <dbReference type="EMBL" id="PJA62140.1"/>
    </source>
</evidence>
<feature type="transmembrane region" description="Helical" evidence="1">
    <location>
        <begin position="68"/>
        <end position="86"/>
    </location>
</feature>
<protein>
    <submittedName>
        <fullName evidence="2">Uncharacterized protein</fullName>
    </submittedName>
</protein>
<keyword evidence="1" id="KW-0472">Membrane</keyword>
<dbReference type="InterPro" id="IPR011672">
    <property type="entry name" value="DUF1614"/>
</dbReference>
<comment type="caution">
    <text evidence="2">The sequence shown here is derived from an EMBL/GenBank/DDBJ whole genome shotgun (WGS) entry which is preliminary data.</text>
</comment>
<feature type="transmembrane region" description="Helical" evidence="1">
    <location>
        <begin position="37"/>
        <end position="62"/>
    </location>
</feature>
<evidence type="ECO:0000256" key="1">
    <source>
        <dbReference type="SAM" id="Phobius"/>
    </source>
</evidence>
<dbReference type="Pfam" id="PF07758">
    <property type="entry name" value="DUF1614"/>
    <property type="match status" value="1"/>
</dbReference>
<dbReference type="AlphaFoldDB" id="A0A2M7YGN1"/>
<evidence type="ECO:0000313" key="3">
    <source>
        <dbReference type="Proteomes" id="UP000229213"/>
    </source>
</evidence>
<dbReference type="Proteomes" id="UP000229213">
    <property type="component" value="Unassembled WGS sequence"/>
</dbReference>
<dbReference type="EMBL" id="PFWI01000087">
    <property type="protein sequence ID" value="PJA62140.1"/>
    <property type="molecule type" value="Genomic_DNA"/>
</dbReference>